<proteinExistence type="predicted"/>
<dbReference type="GeneID" id="94842914"/>
<dbReference type="EMBL" id="MLAK01000918">
    <property type="protein sequence ID" value="OHT01295.1"/>
    <property type="molecule type" value="Genomic_DNA"/>
</dbReference>
<accession>A0A1J4JQ58</accession>
<dbReference type="AlphaFoldDB" id="A0A1J4JQ58"/>
<evidence type="ECO:0000313" key="2">
    <source>
        <dbReference type="Proteomes" id="UP000179807"/>
    </source>
</evidence>
<gene>
    <name evidence="1" type="ORF">TRFO_31925</name>
</gene>
<evidence type="ECO:0000313" key="1">
    <source>
        <dbReference type="EMBL" id="OHT01295.1"/>
    </source>
</evidence>
<organism evidence="1 2">
    <name type="scientific">Tritrichomonas foetus</name>
    <dbReference type="NCBI Taxonomy" id="1144522"/>
    <lineage>
        <taxon>Eukaryota</taxon>
        <taxon>Metamonada</taxon>
        <taxon>Parabasalia</taxon>
        <taxon>Tritrichomonadida</taxon>
        <taxon>Tritrichomonadidae</taxon>
        <taxon>Tritrichomonas</taxon>
    </lineage>
</organism>
<dbReference type="Proteomes" id="UP000179807">
    <property type="component" value="Unassembled WGS sequence"/>
</dbReference>
<dbReference type="VEuPathDB" id="TrichDB:TRFO_31925"/>
<dbReference type="RefSeq" id="XP_068354431.1">
    <property type="nucleotide sequence ID" value="XM_068508210.1"/>
</dbReference>
<comment type="caution">
    <text evidence="1">The sequence shown here is derived from an EMBL/GenBank/DDBJ whole genome shotgun (WGS) entry which is preliminary data.</text>
</comment>
<protein>
    <submittedName>
        <fullName evidence="1">Uncharacterized protein</fullName>
    </submittedName>
</protein>
<keyword evidence="2" id="KW-1185">Reference proteome</keyword>
<reference evidence="1" key="1">
    <citation type="submission" date="2016-10" db="EMBL/GenBank/DDBJ databases">
        <authorList>
            <person name="Benchimol M."/>
            <person name="Almeida L.G."/>
            <person name="Vasconcelos A.T."/>
            <person name="Perreira-Neves A."/>
            <person name="Rosa I.A."/>
            <person name="Tasca T."/>
            <person name="Bogo M.R."/>
            <person name="de Souza W."/>
        </authorList>
    </citation>
    <scope>NUCLEOTIDE SEQUENCE [LARGE SCALE GENOMIC DNA]</scope>
    <source>
        <strain evidence="1">K</strain>
    </source>
</reference>
<name>A0A1J4JQ58_9EUKA</name>
<sequence length="102" mass="12595">MLLLNWWLVNVRDLLNRWLVIICRLLFRMTSFFKFFWYIPSRSHKETSFWCLERRCPFGVKVNSDVSKWCVLPCLVLLELHWEPSRNNQIIWNPEKWNYNGC</sequence>